<protein>
    <recommendedName>
        <fullName evidence="1">Stress-response A/B barrel domain-containing protein</fullName>
    </recommendedName>
</protein>
<dbReference type="InterPro" id="IPR013097">
    <property type="entry name" value="Dabb"/>
</dbReference>
<dbReference type="OrthoDB" id="1601230at2759"/>
<evidence type="ECO:0000259" key="1">
    <source>
        <dbReference type="PROSITE" id="PS51502"/>
    </source>
</evidence>
<dbReference type="EMBL" id="MU005772">
    <property type="protein sequence ID" value="KAF2708386.1"/>
    <property type="molecule type" value="Genomic_DNA"/>
</dbReference>
<evidence type="ECO:0000313" key="2">
    <source>
        <dbReference type="EMBL" id="KAF2708386.1"/>
    </source>
</evidence>
<dbReference type="SUPFAM" id="SSF54909">
    <property type="entry name" value="Dimeric alpha+beta barrel"/>
    <property type="match status" value="1"/>
</dbReference>
<sequence>ESCLHPKTSKPYLRFASNRRNNSPNPKAFRTLTRKSRAVFTHGLIIVFVEEEDRDYYSRDSVHLEFRKWMGEMIQNVQVLDHTSGKL</sequence>
<feature type="domain" description="Stress-response A/B barrel" evidence="1">
    <location>
        <begin position="1"/>
        <end position="82"/>
    </location>
</feature>
<organism evidence="2 3">
    <name type="scientific">Pleomassaria siparia CBS 279.74</name>
    <dbReference type="NCBI Taxonomy" id="1314801"/>
    <lineage>
        <taxon>Eukaryota</taxon>
        <taxon>Fungi</taxon>
        <taxon>Dikarya</taxon>
        <taxon>Ascomycota</taxon>
        <taxon>Pezizomycotina</taxon>
        <taxon>Dothideomycetes</taxon>
        <taxon>Pleosporomycetidae</taxon>
        <taxon>Pleosporales</taxon>
        <taxon>Pleomassariaceae</taxon>
        <taxon>Pleomassaria</taxon>
    </lineage>
</organism>
<gene>
    <name evidence="2" type="ORF">K504DRAFT_382174</name>
</gene>
<feature type="non-terminal residue" evidence="2">
    <location>
        <position position="1"/>
    </location>
</feature>
<proteinExistence type="predicted"/>
<keyword evidence="3" id="KW-1185">Reference proteome</keyword>
<dbReference type="AlphaFoldDB" id="A0A6G1K674"/>
<dbReference type="Gene3D" id="3.30.70.100">
    <property type="match status" value="1"/>
</dbReference>
<dbReference type="Proteomes" id="UP000799428">
    <property type="component" value="Unassembled WGS sequence"/>
</dbReference>
<reference evidence="2" key="1">
    <citation type="journal article" date="2020" name="Stud. Mycol.">
        <title>101 Dothideomycetes genomes: a test case for predicting lifestyles and emergence of pathogens.</title>
        <authorList>
            <person name="Haridas S."/>
            <person name="Albert R."/>
            <person name="Binder M."/>
            <person name="Bloem J."/>
            <person name="Labutti K."/>
            <person name="Salamov A."/>
            <person name="Andreopoulos B."/>
            <person name="Baker S."/>
            <person name="Barry K."/>
            <person name="Bills G."/>
            <person name="Bluhm B."/>
            <person name="Cannon C."/>
            <person name="Castanera R."/>
            <person name="Culley D."/>
            <person name="Daum C."/>
            <person name="Ezra D."/>
            <person name="Gonzalez J."/>
            <person name="Henrissat B."/>
            <person name="Kuo A."/>
            <person name="Liang C."/>
            <person name="Lipzen A."/>
            <person name="Lutzoni F."/>
            <person name="Magnuson J."/>
            <person name="Mondo S."/>
            <person name="Nolan M."/>
            <person name="Ohm R."/>
            <person name="Pangilinan J."/>
            <person name="Park H.-J."/>
            <person name="Ramirez L."/>
            <person name="Alfaro M."/>
            <person name="Sun H."/>
            <person name="Tritt A."/>
            <person name="Yoshinaga Y."/>
            <person name="Zwiers L.-H."/>
            <person name="Turgeon B."/>
            <person name="Goodwin S."/>
            <person name="Spatafora J."/>
            <person name="Crous P."/>
            <person name="Grigoriev I."/>
        </authorList>
    </citation>
    <scope>NUCLEOTIDE SEQUENCE</scope>
    <source>
        <strain evidence="2">CBS 279.74</strain>
    </source>
</reference>
<name>A0A6G1K674_9PLEO</name>
<evidence type="ECO:0000313" key="3">
    <source>
        <dbReference type="Proteomes" id="UP000799428"/>
    </source>
</evidence>
<dbReference type="InterPro" id="IPR011008">
    <property type="entry name" value="Dimeric_a/b-barrel"/>
</dbReference>
<accession>A0A6G1K674</accession>
<dbReference type="PROSITE" id="PS51502">
    <property type="entry name" value="S_R_A_B_BARREL"/>
    <property type="match status" value="1"/>
</dbReference>
<dbReference type="Pfam" id="PF07876">
    <property type="entry name" value="Dabb"/>
    <property type="match status" value="1"/>
</dbReference>